<evidence type="ECO:0000313" key="2">
    <source>
        <dbReference type="Proteomes" id="UP000558488"/>
    </source>
</evidence>
<dbReference type="EMBL" id="JACAGB010000009">
    <property type="protein sequence ID" value="KAF6343000.1"/>
    <property type="molecule type" value="Genomic_DNA"/>
</dbReference>
<protein>
    <submittedName>
        <fullName evidence="1">Uncharacterized protein</fullName>
    </submittedName>
</protein>
<sequence>MSQFSVSVISHFGLVEVYLPCSFLASERRKGKGWKGFKTTRSSLMHEGGKHFRKNINIGCSHNYSLGWLSGSTRSYVSGNNTSEIVHLTKGSCIIESNVAIKTCLTASEGNIERQGFKLNAHLANSSSNANLISKLRLLNWTLISSTHFISRILFEVLSYSRF</sequence>
<evidence type="ECO:0000313" key="1">
    <source>
        <dbReference type="EMBL" id="KAF6343000.1"/>
    </source>
</evidence>
<proteinExistence type="predicted"/>
<gene>
    <name evidence="1" type="ORF">mPipKuh1_010731</name>
</gene>
<organism evidence="1 2">
    <name type="scientific">Pipistrellus kuhlii</name>
    <name type="common">Kuhl's pipistrelle</name>
    <dbReference type="NCBI Taxonomy" id="59472"/>
    <lineage>
        <taxon>Eukaryota</taxon>
        <taxon>Metazoa</taxon>
        <taxon>Chordata</taxon>
        <taxon>Craniata</taxon>
        <taxon>Vertebrata</taxon>
        <taxon>Euteleostomi</taxon>
        <taxon>Mammalia</taxon>
        <taxon>Eutheria</taxon>
        <taxon>Laurasiatheria</taxon>
        <taxon>Chiroptera</taxon>
        <taxon>Yangochiroptera</taxon>
        <taxon>Vespertilionidae</taxon>
        <taxon>Pipistrellus</taxon>
    </lineage>
</organism>
<keyword evidence="2" id="KW-1185">Reference proteome</keyword>
<comment type="caution">
    <text evidence="1">The sequence shown here is derived from an EMBL/GenBank/DDBJ whole genome shotgun (WGS) entry which is preliminary data.</text>
</comment>
<reference evidence="1 2" key="1">
    <citation type="journal article" date="2020" name="Nature">
        <title>Six reference-quality genomes reveal evolution of bat adaptations.</title>
        <authorList>
            <person name="Jebb D."/>
            <person name="Huang Z."/>
            <person name="Pippel M."/>
            <person name="Hughes G.M."/>
            <person name="Lavrichenko K."/>
            <person name="Devanna P."/>
            <person name="Winkler S."/>
            <person name="Jermiin L.S."/>
            <person name="Skirmuntt E.C."/>
            <person name="Katzourakis A."/>
            <person name="Burkitt-Gray L."/>
            <person name="Ray D.A."/>
            <person name="Sullivan K.A.M."/>
            <person name="Roscito J.G."/>
            <person name="Kirilenko B.M."/>
            <person name="Davalos L.M."/>
            <person name="Corthals A.P."/>
            <person name="Power M.L."/>
            <person name="Jones G."/>
            <person name="Ransome R.D."/>
            <person name="Dechmann D.K.N."/>
            <person name="Locatelli A.G."/>
            <person name="Puechmaille S.J."/>
            <person name="Fedrigo O."/>
            <person name="Jarvis E.D."/>
            <person name="Hiller M."/>
            <person name="Vernes S.C."/>
            <person name="Myers E.W."/>
            <person name="Teeling E.C."/>
        </authorList>
    </citation>
    <scope>NUCLEOTIDE SEQUENCE [LARGE SCALE GENOMIC DNA]</scope>
    <source>
        <strain evidence="1">MPipKuh1</strain>
        <tissue evidence="1">Flight muscle</tissue>
    </source>
</reference>
<dbReference type="AlphaFoldDB" id="A0A7J7X0T9"/>
<dbReference type="Proteomes" id="UP000558488">
    <property type="component" value="Unassembled WGS sequence"/>
</dbReference>
<name>A0A7J7X0T9_PIPKU</name>
<accession>A0A7J7X0T9</accession>